<dbReference type="GO" id="GO:0032259">
    <property type="term" value="P:methylation"/>
    <property type="evidence" value="ECO:0007669"/>
    <property type="project" value="UniProtKB-KW"/>
</dbReference>
<dbReference type="RefSeq" id="WP_341426262.1">
    <property type="nucleotide sequence ID" value="NZ_JBBUTG010000007.1"/>
</dbReference>
<dbReference type="SUPFAM" id="SSF53335">
    <property type="entry name" value="S-adenosyl-L-methionine-dependent methyltransferases"/>
    <property type="match status" value="1"/>
</dbReference>
<keyword evidence="4" id="KW-1185">Reference proteome</keyword>
<evidence type="ECO:0000259" key="2">
    <source>
        <dbReference type="Pfam" id="PF13649"/>
    </source>
</evidence>
<organism evidence="3 4">
    <name type="scientific">Ideonella lacteola</name>
    <dbReference type="NCBI Taxonomy" id="2984193"/>
    <lineage>
        <taxon>Bacteria</taxon>
        <taxon>Pseudomonadati</taxon>
        <taxon>Pseudomonadota</taxon>
        <taxon>Betaproteobacteria</taxon>
        <taxon>Burkholderiales</taxon>
        <taxon>Sphaerotilaceae</taxon>
        <taxon>Ideonella</taxon>
    </lineage>
</organism>
<evidence type="ECO:0000313" key="3">
    <source>
        <dbReference type="EMBL" id="MEK8031865.1"/>
    </source>
</evidence>
<keyword evidence="3" id="KW-0808">Transferase</keyword>
<dbReference type="GO" id="GO:0008168">
    <property type="term" value="F:methyltransferase activity"/>
    <property type="evidence" value="ECO:0007669"/>
    <property type="project" value="UniProtKB-KW"/>
</dbReference>
<dbReference type="EMBL" id="JBBUTG010000007">
    <property type="protein sequence ID" value="MEK8031865.1"/>
    <property type="molecule type" value="Genomic_DNA"/>
</dbReference>
<name>A0ABU9BTA6_9BURK</name>
<evidence type="ECO:0000313" key="4">
    <source>
        <dbReference type="Proteomes" id="UP001371218"/>
    </source>
</evidence>
<gene>
    <name evidence="3" type="ORF">AACH06_13640</name>
</gene>
<keyword evidence="3" id="KW-0489">Methyltransferase</keyword>
<dbReference type="Gene3D" id="3.40.50.150">
    <property type="entry name" value="Vaccinia Virus protein VP39"/>
    <property type="match status" value="1"/>
</dbReference>
<evidence type="ECO:0000256" key="1">
    <source>
        <dbReference type="SAM" id="MobiDB-lite"/>
    </source>
</evidence>
<comment type="caution">
    <text evidence="3">The sequence shown here is derived from an EMBL/GenBank/DDBJ whole genome shotgun (WGS) entry which is preliminary data.</text>
</comment>
<accession>A0ABU9BTA6</accession>
<dbReference type="InterPro" id="IPR029063">
    <property type="entry name" value="SAM-dependent_MTases_sf"/>
</dbReference>
<proteinExistence type="predicted"/>
<dbReference type="Proteomes" id="UP001371218">
    <property type="component" value="Unassembled WGS sequence"/>
</dbReference>
<feature type="region of interest" description="Disordered" evidence="1">
    <location>
        <begin position="1"/>
        <end position="21"/>
    </location>
</feature>
<feature type="domain" description="Methyltransferase" evidence="2">
    <location>
        <begin position="65"/>
        <end position="154"/>
    </location>
</feature>
<sequence>MYDGDHRQASRASAAPEPADRYAGLQRQDFWEEAWVRHIEQYLATPPRAGLWLAARFDLAGWSMLEIAGGSCRDSRYLAERGVNAIGSDFDQKTLDYLARRYPDSPLTLACEDASALSMPDRSVDLSMHNGFWVLFADDERLVALLREQARVTRRVLVALVHNADNPRVVAAFARKAKTDPLYDIRFFRRAELLGLVTSAGLAPRRISLEKFGGPVDRLLSLPGVLGRGARWIVPRLYRLLPWRFVERTALVLEF</sequence>
<reference evidence="3 4" key="1">
    <citation type="submission" date="2024-04" db="EMBL/GenBank/DDBJ databases">
        <title>Novel species of the genus Ideonella isolated from streams.</title>
        <authorList>
            <person name="Lu H."/>
        </authorList>
    </citation>
    <scope>NUCLEOTIDE SEQUENCE [LARGE SCALE GENOMIC DNA]</scope>
    <source>
        <strain evidence="3 4">DXS29W</strain>
    </source>
</reference>
<protein>
    <submittedName>
        <fullName evidence="3">Methyltransferase domain-containing protein</fullName>
    </submittedName>
</protein>
<dbReference type="Pfam" id="PF13649">
    <property type="entry name" value="Methyltransf_25"/>
    <property type="match status" value="1"/>
</dbReference>
<dbReference type="InterPro" id="IPR041698">
    <property type="entry name" value="Methyltransf_25"/>
</dbReference>